<dbReference type="GO" id="GO:0003700">
    <property type="term" value="F:DNA-binding transcription factor activity"/>
    <property type="evidence" value="ECO:0007669"/>
    <property type="project" value="TreeGrafter"/>
</dbReference>
<dbReference type="InterPro" id="IPR018490">
    <property type="entry name" value="cNMP-bd_dom_sf"/>
</dbReference>
<comment type="caution">
    <text evidence="6">The sequence shown here is derived from an EMBL/GenBank/DDBJ whole genome shotgun (WGS) entry which is preliminary data.</text>
</comment>
<dbReference type="PANTHER" id="PTHR24567">
    <property type="entry name" value="CRP FAMILY TRANSCRIPTIONAL REGULATORY PROTEIN"/>
    <property type="match status" value="1"/>
</dbReference>
<dbReference type="AlphaFoldDB" id="A0A017HU16"/>
<keyword evidence="2" id="KW-0238">DNA-binding</keyword>
<dbReference type="SMART" id="SM00100">
    <property type="entry name" value="cNMP"/>
    <property type="match status" value="1"/>
</dbReference>
<dbReference type="PRINTS" id="PR00034">
    <property type="entry name" value="HTHCRP"/>
</dbReference>
<dbReference type="Pfam" id="PF00027">
    <property type="entry name" value="cNMP_binding"/>
    <property type="match status" value="1"/>
</dbReference>
<dbReference type="InterPro" id="IPR000595">
    <property type="entry name" value="cNMP-bd_dom"/>
</dbReference>
<dbReference type="RefSeq" id="WP_037279464.1">
    <property type="nucleotide sequence ID" value="NZ_KK088561.1"/>
</dbReference>
<keyword evidence="7" id="KW-1185">Reference proteome</keyword>
<sequence>MNKLDESLLTGLPPFSRLERPQIREILDQATPKRHDEGAEVFREGEEADRFFLLLDGYVRVVRTTPTGDQMVLRHIAPGQLIGIAPALGRTTYPATATAASEALTLAWPTRLWPGFVTRYEGFATETWATLGRRMQELNDHLAELATKAVEQRVASAVLRMVNQTGRKVDGGIEIAFPVTRANIAEMTGTTLHTVSRLLAAWEKDGIVESRRKHIVVTAPHRLVLLSGAGG</sequence>
<evidence type="ECO:0000313" key="7">
    <source>
        <dbReference type="Proteomes" id="UP000019666"/>
    </source>
</evidence>
<proteinExistence type="predicted"/>
<dbReference type="HOGENOM" id="CLU_075053_3_1_5"/>
<dbReference type="InterPro" id="IPR036388">
    <property type="entry name" value="WH-like_DNA-bd_sf"/>
</dbReference>
<dbReference type="CDD" id="cd00038">
    <property type="entry name" value="CAP_ED"/>
    <property type="match status" value="1"/>
</dbReference>
<dbReference type="GO" id="GO:0003677">
    <property type="term" value="F:DNA binding"/>
    <property type="evidence" value="ECO:0007669"/>
    <property type="project" value="UniProtKB-KW"/>
</dbReference>
<evidence type="ECO:0000256" key="3">
    <source>
        <dbReference type="ARBA" id="ARBA00023163"/>
    </source>
</evidence>
<dbReference type="SUPFAM" id="SSF46785">
    <property type="entry name" value="Winged helix' DNA-binding domain"/>
    <property type="match status" value="1"/>
</dbReference>
<dbReference type="InterPro" id="IPR050397">
    <property type="entry name" value="Env_Response_Regulators"/>
</dbReference>
<reference evidence="6 7" key="1">
    <citation type="submission" date="2013-02" db="EMBL/GenBank/DDBJ databases">
        <authorList>
            <person name="Fiebig A."/>
            <person name="Goeker M."/>
            <person name="Klenk H.-P.P."/>
        </authorList>
    </citation>
    <scope>NUCLEOTIDE SEQUENCE [LARGE SCALE GENOMIC DNA]</scope>
    <source>
        <strain evidence="6 7">DSM 19309</strain>
    </source>
</reference>
<dbReference type="PANTHER" id="PTHR24567:SF28">
    <property type="entry name" value="LISTERIOLYSIN REGULATORY PROTEIN"/>
    <property type="match status" value="1"/>
</dbReference>
<dbReference type="PATRIC" id="fig|442562.3.peg.1180"/>
<dbReference type="SMART" id="SM00419">
    <property type="entry name" value="HTH_CRP"/>
    <property type="match status" value="1"/>
</dbReference>
<evidence type="ECO:0000259" key="4">
    <source>
        <dbReference type="PROSITE" id="PS50042"/>
    </source>
</evidence>
<dbReference type="Proteomes" id="UP000019666">
    <property type="component" value="Unassembled WGS sequence"/>
</dbReference>
<keyword evidence="1" id="KW-0805">Transcription regulation</keyword>
<dbReference type="EMBL" id="AOSK01000032">
    <property type="protein sequence ID" value="EYD77244.1"/>
    <property type="molecule type" value="Genomic_DNA"/>
</dbReference>
<gene>
    <name evidence="6" type="ORF">Rumeso_01191</name>
</gene>
<evidence type="ECO:0000256" key="1">
    <source>
        <dbReference type="ARBA" id="ARBA00023015"/>
    </source>
</evidence>
<evidence type="ECO:0000259" key="5">
    <source>
        <dbReference type="PROSITE" id="PS51063"/>
    </source>
</evidence>
<evidence type="ECO:0000313" key="6">
    <source>
        <dbReference type="EMBL" id="EYD77244.1"/>
    </source>
</evidence>
<dbReference type="GO" id="GO:0005829">
    <property type="term" value="C:cytosol"/>
    <property type="evidence" value="ECO:0007669"/>
    <property type="project" value="TreeGrafter"/>
</dbReference>
<dbReference type="Gene3D" id="2.60.120.10">
    <property type="entry name" value="Jelly Rolls"/>
    <property type="match status" value="1"/>
</dbReference>
<dbReference type="SUPFAM" id="SSF51206">
    <property type="entry name" value="cAMP-binding domain-like"/>
    <property type="match status" value="1"/>
</dbReference>
<dbReference type="Gene3D" id="1.10.10.10">
    <property type="entry name" value="Winged helix-like DNA-binding domain superfamily/Winged helix DNA-binding domain"/>
    <property type="match status" value="1"/>
</dbReference>
<accession>A0A017HU16</accession>
<dbReference type="PROSITE" id="PS50042">
    <property type="entry name" value="CNMP_BINDING_3"/>
    <property type="match status" value="1"/>
</dbReference>
<feature type="domain" description="HTH crp-type" evidence="5">
    <location>
        <begin position="148"/>
        <end position="221"/>
    </location>
</feature>
<dbReference type="PROSITE" id="PS51063">
    <property type="entry name" value="HTH_CRP_2"/>
    <property type="match status" value="1"/>
</dbReference>
<dbReference type="Pfam" id="PF13545">
    <property type="entry name" value="HTH_Crp_2"/>
    <property type="match status" value="1"/>
</dbReference>
<dbReference type="InterPro" id="IPR036390">
    <property type="entry name" value="WH_DNA-bd_sf"/>
</dbReference>
<keyword evidence="3" id="KW-0804">Transcription</keyword>
<dbReference type="InterPro" id="IPR012318">
    <property type="entry name" value="HTH_CRP"/>
</dbReference>
<organism evidence="6 7">
    <name type="scientific">Rubellimicrobium mesophilum DSM 19309</name>
    <dbReference type="NCBI Taxonomy" id="442562"/>
    <lineage>
        <taxon>Bacteria</taxon>
        <taxon>Pseudomonadati</taxon>
        <taxon>Pseudomonadota</taxon>
        <taxon>Alphaproteobacteria</taxon>
        <taxon>Rhodobacterales</taxon>
        <taxon>Roseobacteraceae</taxon>
        <taxon>Rubellimicrobium</taxon>
    </lineage>
</organism>
<protein>
    <submittedName>
        <fullName evidence="6">Nitric oxide-responding transcriptional regulator NnrR (Crp/Fnr family)</fullName>
    </submittedName>
</protein>
<evidence type="ECO:0000256" key="2">
    <source>
        <dbReference type="ARBA" id="ARBA00023125"/>
    </source>
</evidence>
<dbReference type="CDD" id="cd00092">
    <property type="entry name" value="HTH_CRP"/>
    <property type="match status" value="1"/>
</dbReference>
<dbReference type="OrthoDB" id="3525895at2"/>
<dbReference type="STRING" id="442562.Rumeso_01191"/>
<dbReference type="InterPro" id="IPR014710">
    <property type="entry name" value="RmlC-like_jellyroll"/>
</dbReference>
<feature type="domain" description="Cyclic nucleotide-binding" evidence="4">
    <location>
        <begin position="14"/>
        <end position="102"/>
    </location>
</feature>
<name>A0A017HU16_9RHOB</name>